<dbReference type="EMBL" id="AOLZ01000037">
    <property type="protein sequence ID" value="EMA33259.1"/>
    <property type="molecule type" value="Genomic_DNA"/>
</dbReference>
<proteinExistence type="inferred from homology"/>
<protein>
    <submittedName>
        <fullName evidence="3">UspA domain-containing protein</fullName>
    </submittedName>
</protein>
<sequence length="307" mass="32380">MMVRLELSNRTMISVDTVLVPTDGSAGAEATIARAIDLAETYGAAVHALYVVDEGIGATDADLDADQLEAASAHSEPRGRDATIQVTNRAEERGLETAREVREGVPHRSILSYADEHDVDLIAMGTHGRTRAGEERARMGSTTERVITLGDVPVLSVPLTADTPDDPELERVVVPTDGSDAAERAADGALEIAERYDAEIRPVYVVDATIYDLEDAPRSIIGLLSEGGENATETVAAAAAERDLEAVTAVRRGVPADELLEYATDVGADLVVMGTRGRAAGAADDRLLGSTTARVVSRAEVPVLVVE</sequence>
<dbReference type="PRINTS" id="PR01438">
    <property type="entry name" value="UNVRSLSTRESS"/>
</dbReference>
<dbReference type="SUPFAM" id="SSF52402">
    <property type="entry name" value="Adenine nucleotide alpha hydrolases-like"/>
    <property type="match status" value="2"/>
</dbReference>
<reference evidence="3 4" key="1">
    <citation type="journal article" date="2014" name="PLoS Genet.">
        <title>Phylogenetically driven sequencing of extremely halophilic archaea reveals strategies for static and dynamic osmo-response.</title>
        <authorList>
            <person name="Becker E.A."/>
            <person name="Seitzer P.M."/>
            <person name="Tritt A."/>
            <person name="Larsen D."/>
            <person name="Krusor M."/>
            <person name="Yao A.I."/>
            <person name="Wu D."/>
            <person name="Madern D."/>
            <person name="Eisen J.A."/>
            <person name="Darling A.E."/>
            <person name="Facciotti M.T."/>
        </authorList>
    </citation>
    <scope>NUCLEOTIDE SEQUENCE [LARGE SCALE GENOMIC DNA]</scope>
    <source>
        <strain evidence="3 4">AJ5</strain>
    </source>
</reference>
<keyword evidence="4" id="KW-1185">Reference proteome</keyword>
<evidence type="ECO:0000313" key="3">
    <source>
        <dbReference type="EMBL" id="EMA33259.1"/>
    </source>
</evidence>
<dbReference type="PANTHER" id="PTHR46268">
    <property type="entry name" value="STRESS RESPONSE PROTEIN NHAX"/>
    <property type="match status" value="1"/>
</dbReference>
<feature type="domain" description="UspA" evidence="2">
    <location>
        <begin position="170"/>
        <end position="306"/>
    </location>
</feature>
<dbReference type="Gene3D" id="3.40.50.620">
    <property type="entry name" value="HUPs"/>
    <property type="match status" value="2"/>
</dbReference>
<dbReference type="PANTHER" id="PTHR46268:SF6">
    <property type="entry name" value="UNIVERSAL STRESS PROTEIN UP12"/>
    <property type="match status" value="1"/>
</dbReference>
<dbReference type="InterPro" id="IPR006016">
    <property type="entry name" value="UspA"/>
</dbReference>
<dbReference type="PATRIC" id="fig|358396.7.peg.1915"/>
<comment type="similarity">
    <text evidence="1">Belongs to the universal stress protein A family.</text>
</comment>
<dbReference type="eggNOG" id="arCOG00449">
    <property type="taxonomic scope" value="Archaea"/>
</dbReference>
<dbReference type="Proteomes" id="UP000011555">
    <property type="component" value="Unassembled WGS sequence"/>
</dbReference>
<dbReference type="AlphaFoldDB" id="M0LLD5"/>
<dbReference type="STRING" id="358396.CHINAEXTREME_12150"/>
<feature type="domain" description="UspA" evidence="2">
    <location>
        <begin position="16"/>
        <end position="158"/>
    </location>
</feature>
<comment type="caution">
    <text evidence="3">The sequence shown here is derived from an EMBL/GenBank/DDBJ whole genome shotgun (WGS) entry which is preliminary data.</text>
</comment>
<dbReference type="CDD" id="cd00293">
    <property type="entry name" value="USP-like"/>
    <property type="match status" value="2"/>
</dbReference>
<dbReference type="InterPro" id="IPR006015">
    <property type="entry name" value="Universal_stress_UspA"/>
</dbReference>
<dbReference type="InParanoid" id="M0LLD5"/>
<dbReference type="InterPro" id="IPR014729">
    <property type="entry name" value="Rossmann-like_a/b/a_fold"/>
</dbReference>
<accession>M0LLD5</accession>
<evidence type="ECO:0000259" key="2">
    <source>
        <dbReference type="Pfam" id="PF00582"/>
    </source>
</evidence>
<evidence type="ECO:0000313" key="4">
    <source>
        <dbReference type="Proteomes" id="UP000011555"/>
    </source>
</evidence>
<organism evidence="3 4">
    <name type="scientific">Natronobacterium lacisalsi AJ5</name>
    <dbReference type="NCBI Taxonomy" id="358396"/>
    <lineage>
        <taxon>Archaea</taxon>
        <taxon>Methanobacteriati</taxon>
        <taxon>Methanobacteriota</taxon>
        <taxon>Stenosarchaea group</taxon>
        <taxon>Halobacteria</taxon>
        <taxon>Halobacteriales</taxon>
        <taxon>Natrialbaceae</taxon>
        <taxon>Natronobacterium</taxon>
    </lineage>
</organism>
<gene>
    <name evidence="3" type="ORF">C445_09443</name>
</gene>
<name>M0LLD5_NATLA</name>
<dbReference type="Pfam" id="PF00582">
    <property type="entry name" value="Usp"/>
    <property type="match status" value="2"/>
</dbReference>
<evidence type="ECO:0000256" key="1">
    <source>
        <dbReference type="ARBA" id="ARBA00008791"/>
    </source>
</evidence>